<feature type="domain" description="DUF7172" evidence="1">
    <location>
        <begin position="4"/>
        <end position="211"/>
    </location>
</feature>
<organism evidence="2 3">
    <name type="scientific">Mycobacterium phage KingVeVeVe</name>
    <dbReference type="NCBI Taxonomy" id="1471544"/>
    <lineage>
        <taxon>Viruses</taxon>
        <taxon>Duplodnaviria</taxon>
        <taxon>Heunggongvirae</taxon>
        <taxon>Uroviricota</taxon>
        <taxon>Caudoviricetes</taxon>
        <taxon>Bclasvirinae</taxon>
        <taxon>Pegunavirus</taxon>
        <taxon>Pegunavirus soto</taxon>
    </lineage>
</organism>
<evidence type="ECO:0000313" key="2">
    <source>
        <dbReference type="EMBL" id="AHY84305.1"/>
    </source>
</evidence>
<dbReference type="EMBL" id="KJ538723">
    <property type="protein sequence ID" value="AHY84305.1"/>
    <property type="molecule type" value="Genomic_DNA"/>
</dbReference>
<name>A0A023ZYP0_9CAUD</name>
<evidence type="ECO:0000259" key="1">
    <source>
        <dbReference type="Pfam" id="PF23787"/>
    </source>
</evidence>
<sequence>MMSTPRVCLSENLAVGPDGKLRLPRWSVVRNVGDIVVASAGDTTKLLISDTLPGRQLIEGRLAWTNDSPVEQQLRVEVTRRYRRWVTSNPNAIEFRDRWSWVVIPEGDPLIDPAEPDVSDTFNGKTGSAGDIQTNTVAEPLPGVFRHWWGTTTSEEWIPDVLAPGDTFSMWYRAYVWTPPPWSDNANKNAPTHAAEAGYSRLQLTAYPAQGKVVVG</sequence>
<gene>
    <name evidence="2" type="primary">36</name>
    <name evidence="2" type="ORF">PBI_KINGVEVEVE_36</name>
</gene>
<dbReference type="Pfam" id="PF23787">
    <property type="entry name" value="DUF7172"/>
    <property type="match status" value="1"/>
</dbReference>
<dbReference type="InterPro" id="IPR055596">
    <property type="entry name" value="DUF7172"/>
</dbReference>
<proteinExistence type="predicted"/>
<protein>
    <recommendedName>
        <fullName evidence="1">DUF7172 domain-containing protein</fullName>
    </recommendedName>
</protein>
<accession>A0A023ZYP0</accession>
<evidence type="ECO:0000313" key="3">
    <source>
        <dbReference type="Proteomes" id="UP000024436"/>
    </source>
</evidence>
<reference evidence="2 3" key="1">
    <citation type="submission" date="2014-03" db="EMBL/GenBank/DDBJ databases">
        <authorList>
            <person name="Barber N.R."/>
            <person name="Francolini R.D."/>
            <person name="Gray A.J."/>
            <person name="Hamilton K."/>
            <person name="Jung E."/>
            <person name="Killpatrick M.S."/>
            <person name="Le T.M."/>
            <person name="Lin R."/>
            <person name="Morris L.Y."/>
            <person name="O'Neil L.P."/>
            <person name="Pederson E.N."/>
            <person name="Sepehri B.F."/>
            <person name="Shaffer R.A."/>
            <person name="Sridharan P.S."/>
            <person name="Tseng L."/>
            <person name="Williams L.H."/>
            <person name="Cohen L.B."/>
            <person name="Ahrens K.J."/>
            <person name="Braun M.A."/>
            <person name="Jarvik J."/>
            <person name="Lopez A.J."/>
            <person name="Bradley K.W."/>
            <person name="Clarke D.Q."/>
            <person name="Lewis M.F."/>
            <person name="Barker L.P."/>
            <person name="Bailey C."/>
            <person name="Asai D.J."/>
            <person name="Garber M.L."/>
            <person name="Bowman C.A."/>
            <person name="Russell D.A."/>
            <person name="Pope W.H."/>
            <person name="Jacobs-Sera D."/>
            <person name="Hendrix R.W."/>
            <person name="Hatfull G.F."/>
        </authorList>
    </citation>
    <scope>NUCLEOTIDE SEQUENCE [LARGE SCALE GENOMIC DNA]</scope>
</reference>
<dbReference type="Proteomes" id="UP000024436">
    <property type="component" value="Segment"/>
</dbReference>